<comment type="pathway">
    <text evidence="1">Cofactor biosynthesis; thiamine diphosphate biosynthesis.</text>
</comment>
<dbReference type="RefSeq" id="WP_311500697.1">
    <property type="nucleotide sequence ID" value="NZ_JAVRHN010000010.1"/>
</dbReference>
<keyword evidence="5" id="KW-1185">Reference proteome</keyword>
<dbReference type="PANTHER" id="PTHR20857:SF15">
    <property type="entry name" value="THIAMINE-PHOSPHATE SYNTHASE"/>
    <property type="match status" value="1"/>
</dbReference>
<proteinExistence type="predicted"/>
<evidence type="ECO:0000256" key="1">
    <source>
        <dbReference type="ARBA" id="ARBA00004948"/>
    </source>
</evidence>
<feature type="domain" description="Thiamine phosphate synthase/TenI" evidence="3">
    <location>
        <begin position="11"/>
        <end position="191"/>
    </location>
</feature>
<sequence length="218" mass="24738">MTKIAKLRGGLYLVLDPSMNNEELFAKLKTILEEEIAIVQIWDNFSSSGDRVKLVNRICDMCHSRNVPVFLNNNWHLMQSTYADGVHFDAIPEDFEYIKNDLSSDCMFGITCTNDLSVISWADEKKLDYVSFCSIFPSQTSNSCELVSFDTIRKAREITSMPIFLAGGIQHQNIKELESIEFEGVAVVSGIMSSENPKQATREYLSELKRIKNENSND</sequence>
<dbReference type="Proteomes" id="UP001253848">
    <property type="component" value="Unassembled WGS sequence"/>
</dbReference>
<dbReference type="SUPFAM" id="SSF51391">
    <property type="entry name" value="Thiamin phosphate synthase"/>
    <property type="match status" value="1"/>
</dbReference>
<protein>
    <submittedName>
        <fullName evidence="4">Thiamine phosphate synthase</fullName>
    </submittedName>
</protein>
<dbReference type="EMBL" id="JAVRHN010000010">
    <property type="protein sequence ID" value="MDT0687414.1"/>
    <property type="molecule type" value="Genomic_DNA"/>
</dbReference>
<evidence type="ECO:0000313" key="5">
    <source>
        <dbReference type="Proteomes" id="UP001253848"/>
    </source>
</evidence>
<organism evidence="4 5">
    <name type="scientific">Autumnicola psychrophila</name>
    <dbReference type="NCBI Taxonomy" id="3075592"/>
    <lineage>
        <taxon>Bacteria</taxon>
        <taxon>Pseudomonadati</taxon>
        <taxon>Bacteroidota</taxon>
        <taxon>Flavobacteriia</taxon>
        <taxon>Flavobacteriales</taxon>
        <taxon>Flavobacteriaceae</taxon>
        <taxon>Autumnicola</taxon>
    </lineage>
</organism>
<reference evidence="4 5" key="1">
    <citation type="submission" date="2023-09" db="EMBL/GenBank/DDBJ databases">
        <authorList>
            <person name="Rey-Velasco X."/>
        </authorList>
    </citation>
    <scope>NUCLEOTIDE SEQUENCE [LARGE SCALE GENOMIC DNA]</scope>
    <source>
        <strain evidence="4 5">F225</strain>
    </source>
</reference>
<comment type="caution">
    <text evidence="4">The sequence shown here is derived from an EMBL/GenBank/DDBJ whole genome shotgun (WGS) entry which is preliminary data.</text>
</comment>
<name>A0ABU3DUM0_9FLAO</name>
<dbReference type="PANTHER" id="PTHR20857">
    <property type="entry name" value="THIAMINE-PHOSPHATE PYROPHOSPHORYLASE"/>
    <property type="match status" value="1"/>
</dbReference>
<dbReference type="InterPro" id="IPR013785">
    <property type="entry name" value="Aldolase_TIM"/>
</dbReference>
<gene>
    <name evidence="4" type="ORF">RM541_13665</name>
</gene>
<evidence type="ECO:0000313" key="4">
    <source>
        <dbReference type="EMBL" id="MDT0687414.1"/>
    </source>
</evidence>
<dbReference type="InterPro" id="IPR022998">
    <property type="entry name" value="ThiamineP_synth_TenI"/>
</dbReference>
<dbReference type="CDD" id="cd00564">
    <property type="entry name" value="TMP_TenI"/>
    <property type="match status" value="1"/>
</dbReference>
<dbReference type="InterPro" id="IPR036206">
    <property type="entry name" value="ThiamineP_synth_sf"/>
</dbReference>
<keyword evidence="2" id="KW-0784">Thiamine biosynthesis</keyword>
<dbReference type="Pfam" id="PF02581">
    <property type="entry name" value="TMP-TENI"/>
    <property type="match status" value="1"/>
</dbReference>
<accession>A0ABU3DUM0</accession>
<dbReference type="Gene3D" id="3.20.20.70">
    <property type="entry name" value="Aldolase class I"/>
    <property type="match status" value="1"/>
</dbReference>
<evidence type="ECO:0000256" key="2">
    <source>
        <dbReference type="ARBA" id="ARBA00022977"/>
    </source>
</evidence>
<evidence type="ECO:0000259" key="3">
    <source>
        <dbReference type="Pfam" id="PF02581"/>
    </source>
</evidence>